<evidence type="ECO:0000256" key="1">
    <source>
        <dbReference type="SAM" id="MobiDB-lite"/>
    </source>
</evidence>
<dbReference type="Proteomes" id="UP000184112">
    <property type="component" value="Unassembled WGS sequence"/>
</dbReference>
<organism evidence="3 4">
    <name type="scientific">Flavobacterium johnsoniae</name>
    <name type="common">Cytophaga johnsonae</name>
    <dbReference type="NCBI Taxonomy" id="986"/>
    <lineage>
        <taxon>Bacteria</taxon>
        <taxon>Pseudomonadati</taxon>
        <taxon>Bacteroidota</taxon>
        <taxon>Flavobacteriia</taxon>
        <taxon>Flavobacteriales</taxon>
        <taxon>Flavobacteriaceae</taxon>
        <taxon>Flavobacterium</taxon>
    </lineage>
</organism>
<proteinExistence type="predicted"/>
<evidence type="ECO:0000256" key="2">
    <source>
        <dbReference type="SAM" id="SignalP"/>
    </source>
</evidence>
<keyword evidence="2" id="KW-0732">Signal</keyword>
<feature type="region of interest" description="Disordered" evidence="1">
    <location>
        <begin position="36"/>
        <end position="67"/>
    </location>
</feature>
<evidence type="ECO:0000313" key="4">
    <source>
        <dbReference type="Proteomes" id="UP000184112"/>
    </source>
</evidence>
<feature type="compositionally biased region" description="Polar residues" evidence="1">
    <location>
        <begin position="55"/>
        <end position="67"/>
    </location>
</feature>
<evidence type="ECO:0000313" key="3">
    <source>
        <dbReference type="EMBL" id="SHH29936.1"/>
    </source>
</evidence>
<feature type="signal peptide" evidence="2">
    <location>
        <begin position="1"/>
        <end position="21"/>
    </location>
</feature>
<gene>
    <name evidence="3" type="ORF">SAMN05444388_10914</name>
</gene>
<dbReference type="RefSeq" id="WP_073410296.1">
    <property type="nucleotide sequence ID" value="NZ_FQWH01000009.1"/>
</dbReference>
<feature type="chain" id="PRO_5013268581" evidence="2">
    <location>
        <begin position="22"/>
        <end position="85"/>
    </location>
</feature>
<dbReference type="AlphaFoldDB" id="A0A1M5RUM5"/>
<protein>
    <submittedName>
        <fullName evidence="3">Uncharacterized protein</fullName>
    </submittedName>
</protein>
<sequence length="85" mass="9361">MKKTALTFGLFSLVVVATSFANPVATNTSADKSIEISFDTDGSQQGRNGRKTDEYMSSDQMNLNKGQFKSFNSESQLTKSRIKLD</sequence>
<reference evidence="3 4" key="1">
    <citation type="submission" date="2016-11" db="EMBL/GenBank/DDBJ databases">
        <authorList>
            <person name="Jaros S."/>
            <person name="Januszkiewicz K."/>
            <person name="Wedrychowicz H."/>
        </authorList>
    </citation>
    <scope>NUCLEOTIDE SEQUENCE [LARGE SCALE GENOMIC DNA]</scope>
    <source>
        <strain evidence="3 4">DSM 6792</strain>
    </source>
</reference>
<accession>A0A1M5RUM5</accession>
<dbReference type="EMBL" id="FQWH01000009">
    <property type="protein sequence ID" value="SHH29936.1"/>
    <property type="molecule type" value="Genomic_DNA"/>
</dbReference>
<name>A0A1M5RUM5_FLAJO</name>